<protein>
    <submittedName>
        <fullName evidence="2">Uncharacterized protein</fullName>
    </submittedName>
</protein>
<sequence length="155" mass="17290">MKGFTKIVFFITTFFLLTVSLEVSAATRPTNTRLRKVCPRIYSLGYHQLYKYEASGHLASSDRARSCSFIGGPGAPSVPLNYLPIYDKFGNQLSGFKNYARGGYYAYRFYTYGLSCAGIAAKAKKNTGSSTAYVKLRNDACVIIPNLYQRHGRAY</sequence>
<evidence type="ECO:0000256" key="1">
    <source>
        <dbReference type="SAM" id="SignalP"/>
    </source>
</evidence>
<proteinExistence type="predicted"/>
<dbReference type="Proteomes" id="UP000524246">
    <property type="component" value="Unassembled WGS sequence"/>
</dbReference>
<gene>
    <name evidence="2" type="ORF">GYA55_00290</name>
</gene>
<reference evidence="2 3" key="1">
    <citation type="journal article" date="2020" name="Biotechnol. Biofuels">
        <title>New insights from the biogas microbiome by comprehensive genome-resolved metagenomics of nearly 1600 species originating from multiple anaerobic digesters.</title>
        <authorList>
            <person name="Campanaro S."/>
            <person name="Treu L."/>
            <person name="Rodriguez-R L.M."/>
            <person name="Kovalovszki A."/>
            <person name="Ziels R.M."/>
            <person name="Maus I."/>
            <person name="Zhu X."/>
            <person name="Kougias P.G."/>
            <person name="Basile A."/>
            <person name="Luo G."/>
            <person name="Schluter A."/>
            <person name="Konstantinidis K.T."/>
            <person name="Angelidaki I."/>
        </authorList>
    </citation>
    <scope>NUCLEOTIDE SEQUENCE [LARGE SCALE GENOMIC DNA]</scope>
    <source>
        <strain evidence="2">AS27yjCOA_65</strain>
    </source>
</reference>
<dbReference type="AlphaFoldDB" id="A0A7X9FNV2"/>
<name>A0A7X9FNV2_9DELT</name>
<organism evidence="2 3">
    <name type="scientific">SAR324 cluster bacterium</name>
    <dbReference type="NCBI Taxonomy" id="2024889"/>
    <lineage>
        <taxon>Bacteria</taxon>
        <taxon>Deltaproteobacteria</taxon>
        <taxon>SAR324 cluster</taxon>
    </lineage>
</organism>
<feature type="signal peptide" evidence="1">
    <location>
        <begin position="1"/>
        <end position="25"/>
    </location>
</feature>
<dbReference type="EMBL" id="JAAZON010000011">
    <property type="protein sequence ID" value="NMC61583.1"/>
    <property type="molecule type" value="Genomic_DNA"/>
</dbReference>
<accession>A0A7X9FNV2</accession>
<evidence type="ECO:0000313" key="2">
    <source>
        <dbReference type="EMBL" id="NMC61583.1"/>
    </source>
</evidence>
<evidence type="ECO:0000313" key="3">
    <source>
        <dbReference type="Proteomes" id="UP000524246"/>
    </source>
</evidence>
<comment type="caution">
    <text evidence="2">The sequence shown here is derived from an EMBL/GenBank/DDBJ whole genome shotgun (WGS) entry which is preliminary data.</text>
</comment>
<feature type="chain" id="PRO_5031005182" evidence="1">
    <location>
        <begin position="26"/>
        <end position="155"/>
    </location>
</feature>
<keyword evidence="1" id="KW-0732">Signal</keyword>